<evidence type="ECO:0000256" key="1">
    <source>
        <dbReference type="ARBA" id="ARBA00006817"/>
    </source>
</evidence>
<proteinExistence type="inferred from homology"/>
<dbReference type="KEGG" id="tbl:TBLA_0H00670"/>
<comment type="similarity">
    <text evidence="1">Belongs to the AHA1 family.</text>
</comment>
<evidence type="ECO:0000313" key="5">
    <source>
        <dbReference type="Proteomes" id="UP000002866"/>
    </source>
</evidence>
<dbReference type="Pfam" id="PF08327">
    <property type="entry name" value="AHSA1"/>
    <property type="match status" value="1"/>
</dbReference>
<dbReference type="GO" id="GO:0001671">
    <property type="term" value="F:ATPase activator activity"/>
    <property type="evidence" value="ECO:0007669"/>
    <property type="project" value="EnsemblFungi"/>
</dbReference>
<dbReference type="PANTHER" id="PTHR13009">
    <property type="entry name" value="HEAT SHOCK PROTEIN 90 HSP90 CO-CHAPERONE AHA-1"/>
    <property type="match status" value="1"/>
</dbReference>
<dbReference type="FunCoup" id="I2H7K6">
    <property type="interactions" value="1425"/>
</dbReference>
<dbReference type="RefSeq" id="XP_004181877.1">
    <property type="nucleotide sequence ID" value="XM_004181829.1"/>
</dbReference>
<dbReference type="HOGENOM" id="CLU_049046_1_0_1"/>
<dbReference type="GO" id="GO:0051087">
    <property type="term" value="F:protein-folding chaperone binding"/>
    <property type="evidence" value="ECO:0007669"/>
    <property type="project" value="EnsemblFungi"/>
</dbReference>
<dbReference type="InterPro" id="IPR036338">
    <property type="entry name" value="Aha1"/>
</dbReference>
<dbReference type="GO" id="GO:0006457">
    <property type="term" value="P:protein folding"/>
    <property type="evidence" value="ECO:0007669"/>
    <property type="project" value="EnsemblFungi"/>
</dbReference>
<gene>
    <name evidence="4" type="primary">TBLA0H00670</name>
    <name evidence="4" type="ORF">TBLA_0H00670</name>
</gene>
<dbReference type="STRING" id="1071380.I2H7K6"/>
<dbReference type="PANTHER" id="PTHR13009:SF22">
    <property type="entry name" value="LD43819P"/>
    <property type="match status" value="1"/>
</dbReference>
<feature type="compositionally biased region" description="Low complexity" evidence="2">
    <location>
        <begin position="193"/>
        <end position="206"/>
    </location>
</feature>
<dbReference type="SUPFAM" id="SSF103111">
    <property type="entry name" value="Activator of Hsp90 ATPase, Aha1"/>
    <property type="match status" value="1"/>
</dbReference>
<dbReference type="Pfam" id="PF09229">
    <property type="entry name" value="Aha1_N"/>
    <property type="match status" value="1"/>
</dbReference>
<evidence type="ECO:0000313" key="4">
    <source>
        <dbReference type="EMBL" id="CCH62358.1"/>
    </source>
</evidence>
<dbReference type="eggNOG" id="KOG2936">
    <property type="taxonomic scope" value="Eukaryota"/>
</dbReference>
<feature type="domain" description="Activator of Hsp90 ATPase AHSA1-like N-terminal" evidence="3">
    <location>
        <begin position="13"/>
        <end position="148"/>
    </location>
</feature>
<dbReference type="OMA" id="GDCEVNQ"/>
<dbReference type="InterPro" id="IPR013538">
    <property type="entry name" value="ASHA1/2-like_C"/>
</dbReference>
<evidence type="ECO:0000256" key="2">
    <source>
        <dbReference type="SAM" id="MobiDB-lite"/>
    </source>
</evidence>
<dbReference type="OrthoDB" id="567237at2759"/>
<feature type="region of interest" description="Disordered" evidence="2">
    <location>
        <begin position="171"/>
        <end position="206"/>
    </location>
</feature>
<dbReference type="Gene3D" id="3.30.530.20">
    <property type="match status" value="1"/>
</dbReference>
<dbReference type="GO" id="GO:0005634">
    <property type="term" value="C:nucleus"/>
    <property type="evidence" value="ECO:0007669"/>
    <property type="project" value="EnsemblFungi"/>
</dbReference>
<keyword evidence="5" id="KW-1185">Reference proteome</keyword>
<name>I2H7K6_HENB6</name>
<dbReference type="InterPro" id="IPR023393">
    <property type="entry name" value="START-like_dom_sf"/>
</dbReference>
<dbReference type="SMART" id="SM01000">
    <property type="entry name" value="Aha1_N"/>
    <property type="match status" value="1"/>
</dbReference>
<sequence>MAVLNPNNWHWVDKNCIDWARQYFQNELTKLKIGGQDEEYFCEISKVSQVDGDCEVNQRKGKVISLFDLKIVTMIRGHVSGKLPFEGSITIPEVAFDSEVEDYQFMLSIYKENKELSEVKPLIREKLIPQLRQAFQRFGKDLLTEHGNDIQIPEQEVQSQYTKGNQHESFANANASAKRESRARDVKSDHTTCRTTNSTTTTTNVGNRTTLHVEPRFNASGDDLFLALTEKPRIMAWSRGSADFSKCSSGGIIVEGDQFGLFGGNVLCQVKKLDSTKRILEMEWKLSDWNFDGSMLSVELHESPEHHETTLQANWKGVPVGQEERVLDNFENYYVRALKITFGFGAVL</sequence>
<dbReference type="AlphaFoldDB" id="I2H7K6"/>
<dbReference type="GO" id="GO:0006606">
    <property type="term" value="P:protein import into nucleus"/>
    <property type="evidence" value="ECO:0007669"/>
    <property type="project" value="EnsemblFungi"/>
</dbReference>
<dbReference type="InParanoid" id="I2H7K6"/>
<dbReference type="Proteomes" id="UP000002866">
    <property type="component" value="Chromosome 8"/>
</dbReference>
<feature type="compositionally biased region" description="Basic and acidic residues" evidence="2">
    <location>
        <begin position="177"/>
        <end position="192"/>
    </location>
</feature>
<protein>
    <recommendedName>
        <fullName evidence="3">Activator of Hsp90 ATPase AHSA1-like N-terminal domain-containing protein</fullName>
    </recommendedName>
</protein>
<dbReference type="EMBL" id="HE806323">
    <property type="protein sequence ID" value="CCH62358.1"/>
    <property type="molecule type" value="Genomic_DNA"/>
</dbReference>
<dbReference type="Gene3D" id="3.15.10.20">
    <property type="entry name" value="Activator of Hsp90 ATPase Aha1, N-terminal domain"/>
    <property type="match status" value="1"/>
</dbReference>
<organism evidence="4 5">
    <name type="scientific">Henningerozyma blattae (strain ATCC 34711 / CBS 6284 / DSM 70876 / NBRC 10599 / NRRL Y-10934 / UCD 77-7)</name>
    <name type="common">Yeast</name>
    <name type="synonym">Tetrapisispora blattae</name>
    <dbReference type="NCBI Taxonomy" id="1071380"/>
    <lineage>
        <taxon>Eukaryota</taxon>
        <taxon>Fungi</taxon>
        <taxon>Dikarya</taxon>
        <taxon>Ascomycota</taxon>
        <taxon>Saccharomycotina</taxon>
        <taxon>Saccharomycetes</taxon>
        <taxon>Saccharomycetales</taxon>
        <taxon>Saccharomycetaceae</taxon>
        <taxon>Henningerozyma</taxon>
    </lineage>
</organism>
<dbReference type="GeneID" id="14497515"/>
<evidence type="ECO:0000259" key="3">
    <source>
        <dbReference type="SMART" id="SM01000"/>
    </source>
</evidence>
<dbReference type="SUPFAM" id="SSF55961">
    <property type="entry name" value="Bet v1-like"/>
    <property type="match status" value="1"/>
</dbReference>
<reference evidence="4 5" key="1">
    <citation type="journal article" date="2011" name="Proc. Natl. Acad. Sci. U.S.A.">
        <title>Evolutionary erosion of yeast sex chromosomes by mating-type switching accidents.</title>
        <authorList>
            <person name="Gordon J.L."/>
            <person name="Armisen D."/>
            <person name="Proux-Wera E."/>
            <person name="Oheigeartaigh S.S."/>
            <person name="Byrne K.P."/>
            <person name="Wolfe K.H."/>
        </authorList>
    </citation>
    <scope>NUCLEOTIDE SEQUENCE [LARGE SCALE GENOMIC DNA]</scope>
    <source>
        <strain evidence="5">ATCC 34711 / CBS 6284 / DSM 70876 / NBRC 10599 / NRRL Y-10934 / UCD 77-7</strain>
    </source>
</reference>
<dbReference type="GO" id="GO:0005829">
    <property type="term" value="C:cytosol"/>
    <property type="evidence" value="ECO:0007669"/>
    <property type="project" value="TreeGrafter"/>
</dbReference>
<dbReference type="InterPro" id="IPR015310">
    <property type="entry name" value="AHSA1-like_N"/>
</dbReference>
<accession>I2H7K6</accession>